<evidence type="ECO:0000256" key="1">
    <source>
        <dbReference type="SAM" id="Coils"/>
    </source>
</evidence>
<evidence type="ECO:0008006" key="5">
    <source>
        <dbReference type="Google" id="ProtNLM"/>
    </source>
</evidence>
<feature type="region of interest" description="Disordered" evidence="2">
    <location>
        <begin position="743"/>
        <end position="767"/>
    </location>
</feature>
<feature type="coiled-coil region" evidence="1">
    <location>
        <begin position="775"/>
        <end position="813"/>
    </location>
</feature>
<comment type="caution">
    <text evidence="3">The sequence shown here is derived from an EMBL/GenBank/DDBJ whole genome shotgun (WGS) entry which is preliminary data.</text>
</comment>
<name>A0ABR2YRN7_9CHLO</name>
<keyword evidence="1" id="KW-0175">Coiled coil</keyword>
<protein>
    <recommendedName>
        <fullName evidence="5">C2 NT-type domain-containing protein</fullName>
    </recommendedName>
</protein>
<evidence type="ECO:0000313" key="3">
    <source>
        <dbReference type="EMBL" id="KAK9909691.1"/>
    </source>
</evidence>
<feature type="coiled-coil region" evidence="1">
    <location>
        <begin position="469"/>
        <end position="496"/>
    </location>
</feature>
<sequence length="827" mass="90173">MEKDMVLKVQGAGELGGWADMTTICKKVVDVAQYIGTDQGGHEVVLSMPFTSKSGFGSAHNGYPQLHVKIFAKLSEVEHFLEDDDSVSRKTSLVEREDSAISGLTTEGDEVTYSIKAVKFPPKELSTGKISLDADTAALDSWPSDPDEVIDKHPQSPKQGLRLQIADLEAQVEAMQQKKHAVQDAHVAELELQSEQYAELAAKLRKREALASAQEHQVTAAQEDAHETKRKLSRSEQELAAALQQLMAAKGEADTAIVIAAEQPQSPIDTDIKIAMLEERCGALEAQNADGEGRLASLQQDADDALDMAEKATAGLQQEAALLGRERDELKAALASQLAAAAEDARRFEALEQELEEATKNAAQAATEQAARALALYAAEAASLRQQLAEAQAAAPITVAGMLRDQPWLAWGRCSNGTRVWRRLVVAADPGWQRHGHNDAELLIRHFSDDTSPKPRDIHHEVQAWDSEADDQAREVEDIRMELEAVKAQNEELKATMNDPSRLTAAQPLASYEGDGWLEQCCASLAEQLRVAQAENVELQKTVEELRGDSSGQSSPMAWDGTTRTSSGHFESALEMETSSQGSRQSRARTHSWTSQRSLEAQIATLRQQLDISAATEVELQREIELLRMEGGSEAVASAVAVAVAARDSELGAMQRHMADLEDELDRALQEAAEAQDESLEMRNALVHLEAALRDSEAKREAMQQEKHMLEAQLLQTAGDVATAERELTGSQLSSLASARSSGMAYSSDSDESDVSAGGSGGSPHRHISHIRRLAELSAREVESLRAENDAIMKELVEKKMELAELHEELLKMSHAHAHAQQDNPKK</sequence>
<feature type="region of interest" description="Disordered" evidence="2">
    <location>
        <begin position="215"/>
        <end position="236"/>
    </location>
</feature>
<evidence type="ECO:0000256" key="2">
    <source>
        <dbReference type="SAM" id="MobiDB-lite"/>
    </source>
</evidence>
<feature type="coiled-coil region" evidence="1">
    <location>
        <begin position="338"/>
        <end position="394"/>
    </location>
</feature>
<accession>A0ABR2YRN7</accession>
<keyword evidence="4" id="KW-1185">Reference proteome</keyword>
<reference evidence="3 4" key="1">
    <citation type="journal article" date="2024" name="Nat. Commun.">
        <title>Phylogenomics reveals the evolutionary origins of lichenization in chlorophyte algae.</title>
        <authorList>
            <person name="Puginier C."/>
            <person name="Libourel C."/>
            <person name="Otte J."/>
            <person name="Skaloud P."/>
            <person name="Haon M."/>
            <person name="Grisel S."/>
            <person name="Petersen M."/>
            <person name="Berrin J.G."/>
            <person name="Delaux P.M."/>
            <person name="Dal Grande F."/>
            <person name="Keller J."/>
        </authorList>
    </citation>
    <scope>NUCLEOTIDE SEQUENCE [LARGE SCALE GENOMIC DNA]</scope>
    <source>
        <strain evidence="3 4">SAG 216-7</strain>
    </source>
</reference>
<feature type="region of interest" description="Disordered" evidence="2">
    <location>
        <begin position="543"/>
        <end position="595"/>
    </location>
</feature>
<dbReference type="PANTHER" id="PTHR23159:SF31">
    <property type="entry name" value="CENTROSOME-ASSOCIATED PROTEIN CEP250 ISOFORM X1"/>
    <property type="match status" value="1"/>
</dbReference>
<feature type="coiled-coil region" evidence="1">
    <location>
        <begin position="651"/>
        <end position="713"/>
    </location>
</feature>
<dbReference type="PANTHER" id="PTHR23159">
    <property type="entry name" value="CENTROSOMAL PROTEIN 2"/>
    <property type="match status" value="1"/>
</dbReference>
<organism evidence="3 4">
    <name type="scientific">Coccomyxa subellipsoidea</name>
    <dbReference type="NCBI Taxonomy" id="248742"/>
    <lineage>
        <taxon>Eukaryota</taxon>
        <taxon>Viridiplantae</taxon>
        <taxon>Chlorophyta</taxon>
        <taxon>core chlorophytes</taxon>
        <taxon>Trebouxiophyceae</taxon>
        <taxon>Trebouxiophyceae incertae sedis</taxon>
        <taxon>Coccomyxaceae</taxon>
        <taxon>Coccomyxa</taxon>
    </lineage>
</organism>
<evidence type="ECO:0000313" key="4">
    <source>
        <dbReference type="Proteomes" id="UP001491310"/>
    </source>
</evidence>
<proteinExistence type="predicted"/>
<gene>
    <name evidence="3" type="ORF">WJX75_006115</name>
</gene>
<feature type="compositionally biased region" description="Polar residues" evidence="2">
    <location>
        <begin position="550"/>
        <end position="569"/>
    </location>
</feature>
<dbReference type="EMBL" id="JALJOT010000006">
    <property type="protein sequence ID" value="KAK9909691.1"/>
    <property type="molecule type" value="Genomic_DNA"/>
</dbReference>
<feature type="compositionally biased region" description="Polar residues" evidence="2">
    <location>
        <begin position="577"/>
        <end position="595"/>
    </location>
</feature>
<dbReference type="Proteomes" id="UP001491310">
    <property type="component" value="Unassembled WGS sequence"/>
</dbReference>